<evidence type="ECO:0000256" key="1">
    <source>
        <dbReference type="ARBA" id="ARBA00011353"/>
    </source>
</evidence>
<comment type="caution">
    <text evidence="4">The sequence shown here is derived from an EMBL/GenBank/DDBJ whole genome shotgun (WGS) entry which is preliminary data.</text>
</comment>
<dbReference type="AlphaFoldDB" id="A0A168CYU2"/>
<feature type="compositionally biased region" description="Low complexity" evidence="2">
    <location>
        <begin position="125"/>
        <end position="138"/>
    </location>
</feature>
<evidence type="ECO:0000313" key="5">
    <source>
        <dbReference type="Proteomes" id="UP000076881"/>
    </source>
</evidence>
<name>A0A168CYU2_CORDF</name>
<dbReference type="Pfam" id="PF00385">
    <property type="entry name" value="Chromo"/>
    <property type="match status" value="1"/>
</dbReference>
<evidence type="ECO:0000313" key="4">
    <source>
        <dbReference type="EMBL" id="OAA71960.1"/>
    </source>
</evidence>
<keyword evidence="5" id="KW-1185">Reference proteome</keyword>
<gene>
    <name evidence="4" type="ORF">LEL_09195</name>
</gene>
<dbReference type="OrthoDB" id="433924at2759"/>
<feature type="domain" description="Chromo" evidence="3">
    <location>
        <begin position="214"/>
        <end position="272"/>
    </location>
</feature>
<proteinExistence type="predicted"/>
<organism evidence="4 5">
    <name type="scientific">Akanthomyces lecanii RCEF 1005</name>
    <dbReference type="NCBI Taxonomy" id="1081108"/>
    <lineage>
        <taxon>Eukaryota</taxon>
        <taxon>Fungi</taxon>
        <taxon>Dikarya</taxon>
        <taxon>Ascomycota</taxon>
        <taxon>Pezizomycotina</taxon>
        <taxon>Sordariomycetes</taxon>
        <taxon>Hypocreomycetidae</taxon>
        <taxon>Hypocreales</taxon>
        <taxon>Cordycipitaceae</taxon>
        <taxon>Akanthomyces</taxon>
        <taxon>Cordyceps confragosa</taxon>
    </lineage>
</organism>
<dbReference type="GO" id="GO:0006338">
    <property type="term" value="P:chromatin remodeling"/>
    <property type="evidence" value="ECO:0007669"/>
    <property type="project" value="UniProtKB-ARBA"/>
</dbReference>
<dbReference type="STRING" id="1081108.A0A168CYU2"/>
<comment type="subunit">
    <text evidence="1">Component of the NuA4 histone acetyltransferase complex.</text>
</comment>
<dbReference type="SMART" id="SM00298">
    <property type="entry name" value="CHROMO"/>
    <property type="match status" value="1"/>
</dbReference>
<dbReference type="CDD" id="cd00024">
    <property type="entry name" value="CD_CSD"/>
    <property type="match status" value="2"/>
</dbReference>
<feature type="region of interest" description="Disordered" evidence="2">
    <location>
        <begin position="27"/>
        <end position="158"/>
    </location>
</feature>
<dbReference type="EMBL" id="AZHF01000008">
    <property type="protein sequence ID" value="OAA71960.1"/>
    <property type="molecule type" value="Genomic_DNA"/>
</dbReference>
<dbReference type="Gene3D" id="2.40.50.40">
    <property type="match status" value="2"/>
</dbReference>
<protein>
    <submittedName>
        <fullName evidence="4">Chromo domain protein</fullName>
    </submittedName>
</protein>
<dbReference type="SUPFAM" id="SSF54160">
    <property type="entry name" value="Chromo domain-like"/>
    <property type="match status" value="2"/>
</dbReference>
<evidence type="ECO:0000259" key="3">
    <source>
        <dbReference type="PROSITE" id="PS50013"/>
    </source>
</evidence>
<dbReference type="InterPro" id="IPR016197">
    <property type="entry name" value="Chromo-like_dom_sf"/>
</dbReference>
<reference evidence="4 5" key="1">
    <citation type="journal article" date="2016" name="Genome Biol. Evol.">
        <title>Divergent and convergent evolution of fungal pathogenicity.</title>
        <authorList>
            <person name="Shang Y."/>
            <person name="Xiao G."/>
            <person name="Zheng P."/>
            <person name="Cen K."/>
            <person name="Zhan S."/>
            <person name="Wang C."/>
        </authorList>
    </citation>
    <scope>NUCLEOTIDE SEQUENCE [LARGE SCALE GENOMIC DNA]</scope>
    <source>
        <strain evidence="4 5">RCEF 1005</strain>
    </source>
</reference>
<evidence type="ECO:0000256" key="2">
    <source>
        <dbReference type="SAM" id="MobiDB-lite"/>
    </source>
</evidence>
<sequence>MNALLATIFSPLKETVNSRNGQALDRLEVIATPTKKRRPERTPRKSVSFDMTPMKQVKHTPPRAGNTPVVRERSTLPNSRKRKAADVSSEDGENTEGEPAEPEPAPVGESTAPTEPAASMDEPAAETTEPAESPTETANTDAPETDTDGEFGFKQFLDHRWDGDSIEIQVEWENGQRTWEPETLLHDDAPQTLLDYWRQQPDGRPDNPRRPGFYEIHAIRKHSRDRKRLFVEWVGYGPTENTWEPRATVNDAAPDVLSDYWDSLPRRKRRRAR</sequence>
<accession>A0A168CYU2</accession>
<dbReference type="Proteomes" id="UP000076881">
    <property type="component" value="Unassembled WGS sequence"/>
</dbReference>
<dbReference type="InterPro" id="IPR023780">
    <property type="entry name" value="Chromo_domain"/>
</dbReference>
<dbReference type="InterPro" id="IPR000953">
    <property type="entry name" value="Chromo/chromo_shadow_dom"/>
</dbReference>
<dbReference type="PROSITE" id="PS50013">
    <property type="entry name" value="CHROMO_2"/>
    <property type="match status" value="1"/>
</dbReference>
<feature type="compositionally biased region" description="Acidic residues" evidence="2">
    <location>
        <begin position="88"/>
        <end position="101"/>
    </location>
</feature>